<organism evidence="1 2">
    <name type="scientific">Hypoxylon rubiginosum</name>
    <dbReference type="NCBI Taxonomy" id="110542"/>
    <lineage>
        <taxon>Eukaryota</taxon>
        <taxon>Fungi</taxon>
        <taxon>Dikarya</taxon>
        <taxon>Ascomycota</taxon>
        <taxon>Pezizomycotina</taxon>
        <taxon>Sordariomycetes</taxon>
        <taxon>Xylariomycetidae</taxon>
        <taxon>Xylariales</taxon>
        <taxon>Hypoxylaceae</taxon>
        <taxon>Hypoxylon</taxon>
    </lineage>
</organism>
<dbReference type="EMBL" id="MU394282">
    <property type="protein sequence ID" value="KAI6092862.1"/>
    <property type="molecule type" value="Genomic_DNA"/>
</dbReference>
<evidence type="ECO:0000313" key="1">
    <source>
        <dbReference type="EMBL" id="KAI6092862.1"/>
    </source>
</evidence>
<keyword evidence="2" id="KW-1185">Reference proteome</keyword>
<evidence type="ECO:0000313" key="2">
    <source>
        <dbReference type="Proteomes" id="UP001497680"/>
    </source>
</evidence>
<name>A0ACC0DKI9_9PEZI</name>
<protein>
    <submittedName>
        <fullName evidence="1">Uncharacterized protein</fullName>
    </submittedName>
</protein>
<sequence>MDDNNAIKGAEAGFSHETIRPASASADLGGELARDNTMHPIVSEASQPRLHSSSREPLPYQLKQQNLTGEWKAQEPPSATPMSPLPSSSRLAVHIKSSASPSHTQQGKHTMRGDLRLRPSPTPVKKEEFVPLSFVQDEIEGPSIQPKKRGRPKGWRPGMSYANAKGDSEGQVKPNEPKGPPADQSKEPKRRGRPPRAAAASVREQYLQSNPDYNPFLCEWKFSSDKSCPAELQNMKTLRKHVYIVHGDADPLVCRWGKCAAKDTPIEFAEQAEFEEHMARVHFRSFVWYTGEGCQNDGISGLERDADKLPAYLFDEHGNQVTPSIAGQEFEDDRQYKERKRKLRQLLIQKDENAPSEEEWTRQTLGIA</sequence>
<comment type="caution">
    <text evidence="1">The sequence shown here is derived from an EMBL/GenBank/DDBJ whole genome shotgun (WGS) entry which is preliminary data.</text>
</comment>
<proteinExistence type="predicted"/>
<reference evidence="1 2" key="1">
    <citation type="journal article" date="2022" name="New Phytol.">
        <title>Ecological generalism drives hyperdiversity of secondary metabolite gene clusters in xylarialean endophytes.</title>
        <authorList>
            <person name="Franco M.E.E."/>
            <person name="Wisecaver J.H."/>
            <person name="Arnold A.E."/>
            <person name="Ju Y.M."/>
            <person name="Slot J.C."/>
            <person name="Ahrendt S."/>
            <person name="Moore L.P."/>
            <person name="Eastman K.E."/>
            <person name="Scott K."/>
            <person name="Konkel Z."/>
            <person name="Mondo S.J."/>
            <person name="Kuo A."/>
            <person name="Hayes R.D."/>
            <person name="Haridas S."/>
            <person name="Andreopoulos B."/>
            <person name="Riley R."/>
            <person name="LaButti K."/>
            <person name="Pangilinan J."/>
            <person name="Lipzen A."/>
            <person name="Amirebrahimi M."/>
            <person name="Yan J."/>
            <person name="Adam C."/>
            <person name="Keymanesh K."/>
            <person name="Ng V."/>
            <person name="Louie K."/>
            <person name="Northen T."/>
            <person name="Drula E."/>
            <person name="Henrissat B."/>
            <person name="Hsieh H.M."/>
            <person name="Youens-Clark K."/>
            <person name="Lutzoni F."/>
            <person name="Miadlikowska J."/>
            <person name="Eastwood D.C."/>
            <person name="Hamelin R.C."/>
            <person name="Grigoriev I.V."/>
            <person name="U'Ren J.M."/>
        </authorList>
    </citation>
    <scope>NUCLEOTIDE SEQUENCE [LARGE SCALE GENOMIC DNA]</scope>
    <source>
        <strain evidence="1 2">ER1909</strain>
    </source>
</reference>
<dbReference type="Proteomes" id="UP001497680">
    <property type="component" value="Unassembled WGS sequence"/>
</dbReference>
<accession>A0ACC0DKI9</accession>
<gene>
    <name evidence="1" type="ORF">F4821DRAFT_112209</name>
</gene>